<keyword evidence="3" id="KW-1185">Reference proteome</keyword>
<evidence type="ECO:0000313" key="3">
    <source>
        <dbReference type="Proteomes" id="UP000539075"/>
    </source>
</evidence>
<evidence type="ECO:0000313" key="2">
    <source>
        <dbReference type="EMBL" id="MBB5142853.1"/>
    </source>
</evidence>
<feature type="chain" id="PRO_5030966316" evidence="1">
    <location>
        <begin position="24"/>
        <end position="144"/>
    </location>
</feature>
<reference evidence="2 3" key="1">
    <citation type="submission" date="2020-08" db="EMBL/GenBank/DDBJ databases">
        <title>Genomic Encyclopedia of Type Strains, Phase IV (KMG-IV): sequencing the most valuable type-strain genomes for metagenomic binning, comparative biology and taxonomic classification.</title>
        <authorList>
            <person name="Goeker M."/>
        </authorList>
    </citation>
    <scope>NUCLEOTIDE SEQUENCE [LARGE SCALE GENOMIC DNA]</scope>
    <source>
        <strain evidence="2 3">DSM 11275</strain>
    </source>
</reference>
<evidence type="ECO:0000256" key="1">
    <source>
        <dbReference type="SAM" id="SignalP"/>
    </source>
</evidence>
<comment type="caution">
    <text evidence="2">The sequence shown here is derived from an EMBL/GenBank/DDBJ whole genome shotgun (WGS) entry which is preliminary data.</text>
</comment>
<protein>
    <submittedName>
        <fullName evidence="2">Uncharacterized protein</fullName>
    </submittedName>
</protein>
<gene>
    <name evidence="2" type="ORF">HNQ38_000932</name>
</gene>
<proteinExistence type="predicted"/>
<organism evidence="2 3">
    <name type="scientific">Desulfovibrio intestinalis</name>
    <dbReference type="NCBI Taxonomy" id="58621"/>
    <lineage>
        <taxon>Bacteria</taxon>
        <taxon>Pseudomonadati</taxon>
        <taxon>Thermodesulfobacteriota</taxon>
        <taxon>Desulfovibrionia</taxon>
        <taxon>Desulfovibrionales</taxon>
        <taxon>Desulfovibrionaceae</taxon>
        <taxon>Desulfovibrio</taxon>
    </lineage>
</organism>
<name>A0A7W8BZK6_9BACT</name>
<sequence length="144" mass="15658">MKKSVLSLGLVLALVLACAPVRAAEAPAVSDAIQSNPVEQLTGKVWQKTAEADKAAFLLGVESAIAVEYFVNAKITEKAAKTGKKPTCTLSPFEKGWMKAFKDVNRADIVKMVDQWYAANPDKLDRPVLGVIWYELIAPRLATK</sequence>
<keyword evidence="1" id="KW-0732">Signal</keyword>
<dbReference type="Proteomes" id="UP000539075">
    <property type="component" value="Unassembled WGS sequence"/>
</dbReference>
<accession>A0A7W8BZK6</accession>
<dbReference type="EMBL" id="JACHGO010000002">
    <property type="protein sequence ID" value="MBB5142853.1"/>
    <property type="molecule type" value="Genomic_DNA"/>
</dbReference>
<dbReference type="PROSITE" id="PS51257">
    <property type="entry name" value="PROKAR_LIPOPROTEIN"/>
    <property type="match status" value="1"/>
</dbReference>
<dbReference type="AlphaFoldDB" id="A0A7W8BZK6"/>
<feature type="signal peptide" evidence="1">
    <location>
        <begin position="1"/>
        <end position="23"/>
    </location>
</feature>
<dbReference type="RefSeq" id="WP_183718214.1">
    <property type="nucleotide sequence ID" value="NZ_JACHGO010000002.1"/>
</dbReference>